<dbReference type="FunFam" id="2.70.170.10:FF:000028">
    <property type="entry name" value="AcetylCholine Receptor"/>
    <property type="match status" value="1"/>
</dbReference>
<dbReference type="GO" id="GO:0004888">
    <property type="term" value="F:transmembrane signaling receptor activity"/>
    <property type="evidence" value="ECO:0007669"/>
    <property type="project" value="InterPro"/>
</dbReference>
<keyword evidence="2 5" id="KW-0812">Transmembrane</keyword>
<dbReference type="Gene3D" id="1.20.58.390">
    <property type="entry name" value="Neurotransmitter-gated ion-channel transmembrane domain"/>
    <property type="match status" value="1"/>
</dbReference>
<dbReference type="InterPro" id="IPR006202">
    <property type="entry name" value="Neur_chan_lig-bd"/>
</dbReference>
<keyword evidence="4 5" id="KW-0472">Membrane</keyword>
<dbReference type="GO" id="GO:0016020">
    <property type="term" value="C:membrane"/>
    <property type="evidence" value="ECO:0007669"/>
    <property type="project" value="UniProtKB-SubCell"/>
</dbReference>
<keyword evidence="5" id="KW-0406">Ion transport</keyword>
<evidence type="ECO:0000259" key="7">
    <source>
        <dbReference type="Pfam" id="PF02931"/>
    </source>
</evidence>
<dbReference type="InterPro" id="IPR036719">
    <property type="entry name" value="Neuro-gated_channel_TM_sf"/>
</dbReference>
<dbReference type="RefSeq" id="XP_066924392.1">
    <property type="nucleotide sequence ID" value="XM_067068291.1"/>
</dbReference>
<comment type="subcellular location">
    <subcellularLocation>
        <location evidence="1">Membrane</location>
        <topology evidence="1">Multi-pass membrane protein</topology>
    </subcellularLocation>
</comment>
<protein>
    <submittedName>
        <fullName evidence="9">Uncharacterized protein</fullName>
    </submittedName>
</protein>
<accession>A0A7M6DQ71</accession>
<dbReference type="CDD" id="cd19051">
    <property type="entry name" value="LGIC_TM_cation"/>
    <property type="match status" value="1"/>
</dbReference>
<keyword evidence="5" id="KW-0732">Signal</keyword>
<feature type="domain" description="Neurotransmitter-gated ion-channel transmembrane" evidence="8">
    <location>
        <begin position="261"/>
        <end position="535"/>
    </location>
</feature>
<evidence type="ECO:0000256" key="6">
    <source>
        <dbReference type="SAM" id="MobiDB-lite"/>
    </source>
</evidence>
<dbReference type="InterPro" id="IPR006029">
    <property type="entry name" value="Neurotrans-gated_channel_TM"/>
</dbReference>
<dbReference type="InterPro" id="IPR036734">
    <property type="entry name" value="Neur_chan_lig-bd_sf"/>
</dbReference>
<evidence type="ECO:0000259" key="8">
    <source>
        <dbReference type="Pfam" id="PF02932"/>
    </source>
</evidence>
<comment type="similarity">
    <text evidence="5">Belongs to the ligand-gated ion channel (TC 1.A.9) family.</text>
</comment>
<organism evidence="9 10">
    <name type="scientific">Clytia hemisphaerica</name>
    <dbReference type="NCBI Taxonomy" id="252671"/>
    <lineage>
        <taxon>Eukaryota</taxon>
        <taxon>Metazoa</taxon>
        <taxon>Cnidaria</taxon>
        <taxon>Hydrozoa</taxon>
        <taxon>Hydroidolina</taxon>
        <taxon>Leptothecata</taxon>
        <taxon>Obeliida</taxon>
        <taxon>Clytiidae</taxon>
        <taxon>Clytia</taxon>
    </lineage>
</organism>
<evidence type="ECO:0000256" key="4">
    <source>
        <dbReference type="ARBA" id="ARBA00023136"/>
    </source>
</evidence>
<dbReference type="Pfam" id="PF02932">
    <property type="entry name" value="Neur_chan_memb"/>
    <property type="match status" value="1"/>
</dbReference>
<dbReference type="Proteomes" id="UP000594262">
    <property type="component" value="Unplaced"/>
</dbReference>
<feature type="chain" id="PRO_5029937159" evidence="5">
    <location>
        <begin position="29"/>
        <end position="558"/>
    </location>
</feature>
<name>A0A7M6DQ71_9CNID</name>
<keyword evidence="3 5" id="KW-1133">Transmembrane helix</keyword>
<evidence type="ECO:0000313" key="9">
    <source>
        <dbReference type="EnsemblMetazoa" id="CLYHEMP021834.1"/>
    </source>
</evidence>
<sequence>MMAGLPLTICKLLIFTIFSRSGPGVVHGAVMTNEKRLIDDLLRNYNKHVIPRHNFTEFPIEVELKIQLRRIIEMRETEQSLVTDIWLSQIWRNDFMKWDPKEHSGIEFVNIQKQSLWLPDTLIINDLSNATNQHFEDNSTYVNLRYDGVHQTYIPLIIPTSCALDLSTFPFDEQTCSIMFSAWTSDESRIRYVHREKFHKGSYTESKAWELLSGNIRVTSTKYECCINPFSGVVLEIKLRRVSLFYGIILLFPVTMAWIPILLGFVAPTASGERISFSISVLLTLVFYIEVANKALPRSSNHIPLFGQYYAGVVVVIVSSTLVTAVVTKCFHSRHYEMGSDFNGFQKFLLTVGSKIPYIGSKCERVIDLKKKTVEAAKLRRKTFHDIFLSMSETAFQTAGMDVSSEERSPGLTGDEERIHRVIRRVQQVSLDEGFVEENGEQSKNSKANLRRRVEDKSKQQQSDVTSQPSGNLHVTEHRKKLQRLHWISKYLGKIIETMRRRRNRDIEASKQEQYANAIVDLIDRLMLILFTLVLMGWFALTIGLSLWRMTQHVAHDH</sequence>
<evidence type="ECO:0000256" key="2">
    <source>
        <dbReference type="ARBA" id="ARBA00022692"/>
    </source>
</evidence>
<dbReference type="PANTHER" id="PTHR18945">
    <property type="entry name" value="NEUROTRANSMITTER GATED ION CHANNEL"/>
    <property type="match status" value="1"/>
</dbReference>
<evidence type="ECO:0000256" key="1">
    <source>
        <dbReference type="ARBA" id="ARBA00004141"/>
    </source>
</evidence>
<dbReference type="InterPro" id="IPR038050">
    <property type="entry name" value="Neuro_actylchol_rec"/>
</dbReference>
<feature type="signal peptide" evidence="5">
    <location>
        <begin position="1"/>
        <end position="28"/>
    </location>
</feature>
<dbReference type="PROSITE" id="PS00236">
    <property type="entry name" value="NEUROTR_ION_CHANNEL"/>
    <property type="match status" value="1"/>
</dbReference>
<evidence type="ECO:0000256" key="3">
    <source>
        <dbReference type="ARBA" id="ARBA00022989"/>
    </source>
</evidence>
<feature type="transmembrane region" description="Helical" evidence="5">
    <location>
        <begin position="277"/>
        <end position="296"/>
    </location>
</feature>
<evidence type="ECO:0000313" key="10">
    <source>
        <dbReference type="Proteomes" id="UP000594262"/>
    </source>
</evidence>
<keyword evidence="10" id="KW-1185">Reference proteome</keyword>
<dbReference type="EnsemblMetazoa" id="CLYHEMT021834.1">
    <property type="protein sequence ID" value="CLYHEMP021834.1"/>
    <property type="gene ID" value="CLYHEMG021834"/>
</dbReference>
<dbReference type="InterPro" id="IPR018000">
    <property type="entry name" value="Neurotransmitter_ion_chnl_CS"/>
</dbReference>
<feature type="compositionally biased region" description="Polar residues" evidence="6">
    <location>
        <begin position="460"/>
        <end position="473"/>
    </location>
</feature>
<feature type="region of interest" description="Disordered" evidence="6">
    <location>
        <begin position="434"/>
        <end position="473"/>
    </location>
</feature>
<dbReference type="SUPFAM" id="SSF90112">
    <property type="entry name" value="Neurotransmitter-gated ion-channel transmembrane pore"/>
    <property type="match status" value="1"/>
</dbReference>
<dbReference type="OrthoDB" id="5975154at2759"/>
<dbReference type="GO" id="GO:0005230">
    <property type="term" value="F:extracellular ligand-gated monoatomic ion channel activity"/>
    <property type="evidence" value="ECO:0007669"/>
    <property type="project" value="InterPro"/>
</dbReference>
<feature type="domain" description="Neurotransmitter-gated ion-channel ligand-binding" evidence="7">
    <location>
        <begin position="34"/>
        <end position="241"/>
    </location>
</feature>
<dbReference type="AlphaFoldDB" id="A0A7M6DQ71"/>
<keyword evidence="5" id="KW-0407">Ion channel</keyword>
<dbReference type="Gene3D" id="2.70.170.10">
    <property type="entry name" value="Neurotransmitter-gated ion-channel ligand-binding domain"/>
    <property type="match status" value="1"/>
</dbReference>
<keyword evidence="5" id="KW-0813">Transport</keyword>
<feature type="transmembrane region" description="Helical" evidence="5">
    <location>
        <begin position="244"/>
        <end position="265"/>
    </location>
</feature>
<dbReference type="PRINTS" id="PR00252">
    <property type="entry name" value="NRIONCHANNEL"/>
</dbReference>
<proteinExistence type="inferred from homology"/>
<evidence type="ECO:0000256" key="5">
    <source>
        <dbReference type="RuleBase" id="RU000687"/>
    </source>
</evidence>
<dbReference type="Pfam" id="PF02931">
    <property type="entry name" value="Neur_chan_LBD"/>
    <property type="match status" value="1"/>
</dbReference>
<dbReference type="InterPro" id="IPR006201">
    <property type="entry name" value="Neur_channel"/>
</dbReference>
<dbReference type="GeneID" id="136811663"/>
<dbReference type="SUPFAM" id="SSF63712">
    <property type="entry name" value="Nicotinic receptor ligand binding domain-like"/>
    <property type="match status" value="1"/>
</dbReference>
<reference evidence="9" key="1">
    <citation type="submission" date="2021-01" db="UniProtKB">
        <authorList>
            <consortium name="EnsemblMetazoa"/>
        </authorList>
    </citation>
    <scope>IDENTIFICATION</scope>
</reference>
<feature type="transmembrane region" description="Helical" evidence="5">
    <location>
        <begin position="308"/>
        <end position="328"/>
    </location>
</feature>
<feature type="transmembrane region" description="Helical" evidence="5">
    <location>
        <begin position="526"/>
        <end position="548"/>
    </location>
</feature>